<dbReference type="PANTHER" id="PTHR11226">
    <property type="entry name" value="UDP-GLUCOSE GLYCOPROTEIN:GLUCOSYLTRANSFERASE"/>
    <property type="match status" value="1"/>
</dbReference>
<dbReference type="Pfam" id="PF18401">
    <property type="entry name" value="Thioredoxin_13"/>
    <property type="match status" value="1"/>
</dbReference>
<comment type="cofactor">
    <cofactor evidence="1">
        <name>Ca(2+)</name>
        <dbReference type="ChEBI" id="CHEBI:29108"/>
    </cofactor>
</comment>
<reference evidence="9" key="1">
    <citation type="submission" date="2021-01" db="EMBL/GenBank/DDBJ databases">
        <authorList>
            <person name="Corre E."/>
            <person name="Pelletier E."/>
            <person name="Niang G."/>
            <person name="Scheremetjew M."/>
            <person name="Finn R."/>
            <person name="Kale V."/>
            <person name="Holt S."/>
            <person name="Cochrane G."/>
            <person name="Meng A."/>
            <person name="Brown T."/>
            <person name="Cohen L."/>
        </authorList>
    </citation>
    <scope>NUCLEOTIDE SEQUENCE</scope>
    <source>
        <strain evidence="9">CCMP1510</strain>
    </source>
</reference>
<keyword evidence="4" id="KW-0256">Endoplasmic reticulum</keyword>
<evidence type="ECO:0008006" key="10">
    <source>
        <dbReference type="Google" id="ProtNLM"/>
    </source>
</evidence>
<dbReference type="GO" id="GO:0018279">
    <property type="term" value="P:protein N-linked glycosylation via asparagine"/>
    <property type="evidence" value="ECO:0007669"/>
    <property type="project" value="TreeGrafter"/>
</dbReference>
<evidence type="ECO:0000313" key="9">
    <source>
        <dbReference type="EMBL" id="CAE0363209.1"/>
    </source>
</evidence>
<keyword evidence="3" id="KW-0732">Signal</keyword>
<sequence length="1279" mass="144608">MKNLEYKNWDAEEKKDEEDVSAKIQNITNFDEDDVIRGIKFVLLAKRKPSQLSALNALRSALMSEISQSSSELKIWKIRDLGLQATAAVIEAPNDKLQTLKDLTQNFPNYAAALSSRKISDNLRGNADRYYRFLAHDMLPRPGVLYVGALALNLGSPTFSMHKFLKTVRSELRAMDNIRAICSDYSQEKKKCNQLLEQLANNDAISRFGIGGEKEKGRNSQLEERQPRVDLLTGSKGVVTYVNNIEKDDQYTHWPRSLRNLLQPSWRLHAIARNLYTVILVVDIGNDICLEALETMQLMLDQGYPVRFGLVITSLFSAVDETEPQKNNPLDGMQASLLFSALRLARGPKTALDWLFRIVAKFSDSGKSPKLSQAINEFANVIVHSSEKKNEQTTGSVRTDRIQHAKDDAWELLSPTSMSTVRKESVEAVQETNNYVEIKGLCCSHFSFALNGRIVPGLNLRDELLPLLSAEQARLAELVASGFITDKTKSIYGKAIIGKDGSRDAIQTRFSLFLHTYFKRSDHTFLPDFTKNINYTVFNSLQQNNSQEALLFVAVSPSCITTMNNSIVVPLLSSEHVARVGLVLNTTNEDSEKCYLVINGLRVDTEGINEIDLGIILATEATVAEEISKELVPIMKTNQNKEMIATVRSFLGKRAQLLSSAEVHSLSQNPVQIIRQTLGKDTPLIVLDDDSTEQNSMIAVLDPLSEAAQRGVSVLLALRDVAKIQVGLVLVPSPQMSELPLKNYYRFALDDKEKEESQGGAIFKSLPPSHVLTLRLDTPPAWDAQIAEADQDLDNLRCLEAETKNCHDHVSFKINSLVLGGQCFDVVERRPPNGLQLELTNVLSSDAQVVSDTLVMQNLGYFQLRAPAPGMFRLRLAPNTRSAQLYELLDSSPSDFTLGDLNIPTSDSIQTMFTDMDGEIMQIRVRKRSEFKTVDLVEKLQVNDEIDDSTPAKETNGVLGRFFSSSSLNNKKNLDKSNPATSFKLQEQSSLEPIHVFSLATGALYERFLKIMMLSVRKRTSGPLHFWLFENYLTPNFKSAAAALVQYRNMSVHYVTYKWPEWLRRQTQKQRIIWGYKILFLDVLFPKHIPKVIYVDADQVVRSDLRDLWNLDLKGRPYGYTPFCDSRPDTLGFQFWRTGYWKDHLRGKPYHISALYVVDLQVFRRMAVGDQLRAVYDQLSRDPNSLANLDQDLPNYAQHSIPIFSLPQDWLWCESWCSDSSKSRARTIDLCNNPLHKENKLDMAKRIINGSLFVESWTELDREVRDIENAARESLRFST</sequence>
<evidence type="ECO:0000256" key="1">
    <source>
        <dbReference type="ARBA" id="ARBA00001913"/>
    </source>
</evidence>
<evidence type="ECO:0000259" key="8">
    <source>
        <dbReference type="Pfam" id="PF18404"/>
    </source>
</evidence>
<proteinExistence type="predicted"/>
<feature type="domain" description="UGGT thioredoxin-like" evidence="6">
    <location>
        <begin position="70"/>
        <end position="181"/>
    </location>
</feature>
<dbReference type="EMBL" id="HBIJ01005581">
    <property type="protein sequence ID" value="CAE0363209.1"/>
    <property type="molecule type" value="Transcribed_RNA"/>
</dbReference>
<dbReference type="PANTHER" id="PTHR11226:SF0">
    <property type="entry name" value="UDP-GLUCOSE:GLYCOPROTEIN GLUCOSYLTRANSFERASE"/>
    <property type="match status" value="1"/>
</dbReference>
<dbReference type="InterPro" id="IPR029044">
    <property type="entry name" value="Nucleotide-diphossugar_trans"/>
</dbReference>
<comment type="subcellular location">
    <subcellularLocation>
        <location evidence="2">Endoplasmic reticulum lumen</location>
    </subcellularLocation>
</comment>
<dbReference type="AlphaFoldDB" id="A0A7S3JTS0"/>
<dbReference type="InterPro" id="IPR009448">
    <property type="entry name" value="UDP-g_GGtrans"/>
</dbReference>
<organism evidence="9">
    <name type="scientific">Aureoumbra lagunensis</name>
    <dbReference type="NCBI Taxonomy" id="44058"/>
    <lineage>
        <taxon>Eukaryota</taxon>
        <taxon>Sar</taxon>
        <taxon>Stramenopiles</taxon>
        <taxon>Ochrophyta</taxon>
        <taxon>Pelagophyceae</taxon>
        <taxon>Pelagomonadales</taxon>
        <taxon>Aureoumbra</taxon>
    </lineage>
</organism>
<dbReference type="InterPro" id="IPR040497">
    <property type="entry name" value="Glyco_transf_24"/>
</dbReference>
<gene>
    <name evidence="9" type="ORF">ALAG00032_LOCUS3950</name>
</gene>
<accession>A0A7S3JTS0</accession>
<dbReference type="Gene3D" id="3.90.550.10">
    <property type="entry name" value="Spore Coat Polysaccharide Biosynthesis Protein SpsA, Chain A"/>
    <property type="match status" value="1"/>
</dbReference>
<dbReference type="InterPro" id="IPR040694">
    <property type="entry name" value="UGGT_TRXL_2"/>
</dbReference>
<feature type="domain" description="Glucosyltransferase 24 catalytic" evidence="8">
    <location>
        <begin position="994"/>
        <end position="1266"/>
    </location>
</feature>
<dbReference type="SUPFAM" id="SSF53448">
    <property type="entry name" value="Nucleotide-diphospho-sugar transferases"/>
    <property type="match status" value="1"/>
</dbReference>
<dbReference type="GO" id="GO:0005788">
    <property type="term" value="C:endoplasmic reticulum lumen"/>
    <property type="evidence" value="ECO:0007669"/>
    <property type="project" value="UniProtKB-SubCell"/>
</dbReference>
<dbReference type="CDD" id="cd06432">
    <property type="entry name" value="GT8_HUGT1_C_like"/>
    <property type="match status" value="1"/>
</dbReference>
<dbReference type="InterPro" id="IPR040692">
    <property type="entry name" value="UGGT_TRXL_3"/>
</dbReference>
<dbReference type="GO" id="GO:0003980">
    <property type="term" value="F:UDP-glucose:glycoprotein glucosyltransferase activity"/>
    <property type="evidence" value="ECO:0007669"/>
    <property type="project" value="InterPro"/>
</dbReference>
<protein>
    <recommendedName>
        <fullName evidence="10">UDP-glucose:glycoprotein glucosyltransferase</fullName>
    </recommendedName>
</protein>
<evidence type="ECO:0000256" key="2">
    <source>
        <dbReference type="ARBA" id="ARBA00004319"/>
    </source>
</evidence>
<dbReference type="Pfam" id="PF06427">
    <property type="entry name" value="UDP-g_GGTase"/>
    <property type="match status" value="1"/>
</dbReference>
<evidence type="ECO:0000259" key="6">
    <source>
        <dbReference type="Pfam" id="PF18401"/>
    </source>
</evidence>
<dbReference type="GO" id="GO:0036503">
    <property type="term" value="P:ERAD pathway"/>
    <property type="evidence" value="ECO:0007669"/>
    <property type="project" value="TreeGrafter"/>
</dbReference>
<evidence type="ECO:0000259" key="7">
    <source>
        <dbReference type="Pfam" id="PF18402"/>
    </source>
</evidence>
<evidence type="ECO:0000256" key="3">
    <source>
        <dbReference type="ARBA" id="ARBA00022729"/>
    </source>
</evidence>
<dbReference type="GO" id="GO:0051082">
    <property type="term" value="F:unfolded protein binding"/>
    <property type="evidence" value="ECO:0007669"/>
    <property type="project" value="TreeGrafter"/>
</dbReference>
<evidence type="ECO:0000256" key="4">
    <source>
        <dbReference type="ARBA" id="ARBA00022824"/>
    </source>
</evidence>
<dbReference type="Pfam" id="PF18402">
    <property type="entry name" value="Thioredoxin_14"/>
    <property type="match status" value="1"/>
</dbReference>
<name>A0A7S3JTS0_9STRA</name>
<evidence type="ECO:0000256" key="5">
    <source>
        <dbReference type="ARBA" id="ARBA00023180"/>
    </source>
</evidence>
<keyword evidence="5" id="KW-0325">Glycoprotein</keyword>
<feature type="domain" description="UGGT thioredoxin-like" evidence="7">
    <location>
        <begin position="236"/>
        <end position="489"/>
    </location>
</feature>
<dbReference type="Pfam" id="PF18404">
    <property type="entry name" value="Glyco_transf_24"/>
    <property type="match status" value="1"/>
</dbReference>